<dbReference type="InterPro" id="IPR002636">
    <property type="entry name" value="DUF29"/>
</dbReference>
<dbReference type="OrthoDB" id="425753at2"/>
<reference evidence="1 2" key="1">
    <citation type="journal article" date="2018" name="Arch. Microbiol.">
        <title>New insights into the metabolic potential of the phototrophic purple bacterium Rhodopila globiformis DSM 161(T) from its draft genome sequence and evidence for a vanadium-dependent nitrogenase.</title>
        <authorList>
            <person name="Imhoff J.F."/>
            <person name="Rahn T."/>
            <person name="Kunzel S."/>
            <person name="Neulinger S.C."/>
        </authorList>
    </citation>
    <scope>NUCLEOTIDE SEQUENCE [LARGE SCALE GENOMIC DNA]</scope>
    <source>
        <strain evidence="1 2">DSM 161</strain>
    </source>
</reference>
<name>A0A2S6NKB2_RHOGL</name>
<organism evidence="1 2">
    <name type="scientific">Rhodopila globiformis</name>
    <name type="common">Rhodopseudomonas globiformis</name>
    <dbReference type="NCBI Taxonomy" id="1071"/>
    <lineage>
        <taxon>Bacteria</taxon>
        <taxon>Pseudomonadati</taxon>
        <taxon>Pseudomonadota</taxon>
        <taxon>Alphaproteobacteria</taxon>
        <taxon>Acetobacterales</taxon>
        <taxon>Acetobacteraceae</taxon>
        <taxon>Rhodopila</taxon>
    </lineage>
</organism>
<sequence>MSDLYEKDFHAWANEQAALLRAGRLSNADILNIAEEIESMGRSERNQLTNRLAVLMAHLLKWQFQPNLRGNSWRLTIREQRRRIGRVMAQNPSLTDKLPTILADAYGDALLAAERETGLPDSTFPGTCPWPFEQVMDDGYWPGDITP</sequence>
<protein>
    <recommendedName>
        <fullName evidence="3">DUF29 domain-containing protein</fullName>
    </recommendedName>
</protein>
<evidence type="ECO:0008006" key="3">
    <source>
        <dbReference type="Google" id="ProtNLM"/>
    </source>
</evidence>
<dbReference type="PANTHER" id="PTHR34235:SF4">
    <property type="entry name" value="SLR0291 PROTEIN"/>
    <property type="match status" value="1"/>
</dbReference>
<dbReference type="Proteomes" id="UP000239724">
    <property type="component" value="Unassembled WGS sequence"/>
</dbReference>
<dbReference type="PANTHER" id="PTHR34235">
    <property type="entry name" value="SLR1203 PROTEIN-RELATED"/>
    <property type="match status" value="1"/>
</dbReference>
<dbReference type="RefSeq" id="WP_104518236.1">
    <property type="nucleotide sequence ID" value="NZ_NHRY01000073.1"/>
</dbReference>
<dbReference type="AlphaFoldDB" id="A0A2S6NKB2"/>
<evidence type="ECO:0000313" key="1">
    <source>
        <dbReference type="EMBL" id="PPQ35429.1"/>
    </source>
</evidence>
<accession>A0A2S6NKB2</accession>
<comment type="caution">
    <text evidence="1">The sequence shown here is derived from an EMBL/GenBank/DDBJ whole genome shotgun (WGS) entry which is preliminary data.</text>
</comment>
<proteinExistence type="predicted"/>
<dbReference type="EMBL" id="NHRY01000073">
    <property type="protein sequence ID" value="PPQ35429.1"/>
    <property type="molecule type" value="Genomic_DNA"/>
</dbReference>
<gene>
    <name evidence="1" type="ORF">CCS01_07515</name>
</gene>
<keyword evidence="2" id="KW-1185">Reference proteome</keyword>
<evidence type="ECO:0000313" key="2">
    <source>
        <dbReference type="Proteomes" id="UP000239724"/>
    </source>
</evidence>
<dbReference type="Pfam" id="PF01724">
    <property type="entry name" value="DUF29"/>
    <property type="match status" value="1"/>
</dbReference>
<dbReference type="Gene3D" id="1.20.1220.20">
    <property type="entry name" value="Uncharcterised protein PF01724"/>
    <property type="match status" value="1"/>
</dbReference>